<dbReference type="Pfam" id="PF19673">
    <property type="entry name" value="DUF6176"/>
    <property type="match status" value="1"/>
</dbReference>
<accession>A0A2H1J0N7</accession>
<keyword evidence="2" id="KW-1185">Reference proteome</keyword>
<protein>
    <submittedName>
        <fullName evidence="1">Uncharacterized protein</fullName>
    </submittedName>
</protein>
<name>A0A2H1J0N7_9MICO</name>
<gene>
    <name evidence="1" type="ORF">BANT10_01464</name>
</gene>
<sequence length="182" mass="20439">MSSDLDTDVHLWTQTLCDSRNMPDDARPPQIPFTPTPRHFPGHPQPTSVPDGLRLELSRSRIVAGQEDVFDEWMTMLNDRPDELQQGLSAERQVFEATFRSVEPDGSTWIYHLSLMGEDGGGNDQRIPVDADHAAYSRQAKEPGWEELEPRFMLAPEPLLDLMKRFGKTGQASPASSEPNVP</sequence>
<evidence type="ECO:0000313" key="1">
    <source>
        <dbReference type="EMBL" id="SMX80772.1"/>
    </source>
</evidence>
<dbReference type="InterPro" id="IPR046174">
    <property type="entry name" value="DUF6176"/>
</dbReference>
<dbReference type="EMBL" id="FXZE01000005">
    <property type="protein sequence ID" value="SMX80772.1"/>
    <property type="molecule type" value="Genomic_DNA"/>
</dbReference>
<reference evidence="2" key="1">
    <citation type="submission" date="2017-03" db="EMBL/GenBank/DDBJ databases">
        <authorList>
            <person name="Monnet C."/>
        </authorList>
    </citation>
    <scope>NUCLEOTIDE SEQUENCE [LARGE SCALE GENOMIC DNA]</scope>
    <source>
        <strain evidence="2">P10</strain>
    </source>
</reference>
<organism evidence="1 2">
    <name type="scientific">Brevibacterium antiquum</name>
    <dbReference type="NCBI Taxonomy" id="234835"/>
    <lineage>
        <taxon>Bacteria</taxon>
        <taxon>Bacillati</taxon>
        <taxon>Actinomycetota</taxon>
        <taxon>Actinomycetes</taxon>
        <taxon>Micrococcales</taxon>
        <taxon>Brevibacteriaceae</taxon>
        <taxon>Brevibacterium</taxon>
    </lineage>
</organism>
<dbReference type="AlphaFoldDB" id="A0A2H1J0N7"/>
<proteinExistence type="predicted"/>
<evidence type="ECO:0000313" key="2">
    <source>
        <dbReference type="Proteomes" id="UP000234342"/>
    </source>
</evidence>
<dbReference type="Proteomes" id="UP000234342">
    <property type="component" value="Unassembled WGS sequence"/>
</dbReference>